<evidence type="ECO:0000313" key="3">
    <source>
        <dbReference type="Proteomes" id="UP000191987"/>
    </source>
</evidence>
<name>A0A1S7PB47_9HYPH</name>
<gene>
    <name evidence="2" type="ORF">AGR7C_Cc140024</name>
</gene>
<organism evidence="2 3">
    <name type="scientific">Agrobacterium deltaense Zutra 3/1</name>
    <dbReference type="NCBI Taxonomy" id="1183427"/>
    <lineage>
        <taxon>Bacteria</taxon>
        <taxon>Pseudomonadati</taxon>
        <taxon>Pseudomonadota</taxon>
        <taxon>Alphaproteobacteria</taxon>
        <taxon>Hyphomicrobiales</taxon>
        <taxon>Rhizobiaceae</taxon>
        <taxon>Rhizobium/Agrobacterium group</taxon>
        <taxon>Agrobacterium</taxon>
    </lineage>
</organism>
<dbReference type="AlphaFoldDB" id="A0A1S7PB47"/>
<feature type="domain" description="Haem-binding uptake Tiki superfamily ChaN" evidence="1">
    <location>
        <begin position="62"/>
        <end position="259"/>
    </location>
</feature>
<dbReference type="SUPFAM" id="SSF159501">
    <property type="entry name" value="EreA/ChaN-like"/>
    <property type="match status" value="1"/>
</dbReference>
<evidence type="ECO:0000259" key="1">
    <source>
        <dbReference type="Pfam" id="PF04187"/>
    </source>
</evidence>
<dbReference type="EMBL" id="FBWG01000006">
    <property type="protein sequence ID" value="CUX18701.1"/>
    <property type="molecule type" value="Genomic_DNA"/>
</dbReference>
<dbReference type="Gene3D" id="3.40.50.11550">
    <property type="match status" value="1"/>
</dbReference>
<sequence length="318" mass="34678">MRPDGAIYAGIARQVLLAGLMAAGWLSMAGQGLAAPGEFKDCTGSIEEVPSRRPISFADLAGRVGKVDYVLFGERHGVREQAVASSCVLSAMAKDDRPVTVVMEMLSRDDDAAIALYRKNHPETPAGLGVELKWWTRGWPAFDNWLPLVERAFSLRIPLRGGDLAEKDGRTSELTPSEKKAIRKRLGAAETGVRESWTKAMMAAHCGVIPDRQAALNADHQIRRDLSMADAAEQARMLKHGVLLQVGRGHGRKDRSLYHVLAQADALVLTIGAFAEGEEITDEERSLYDYLWIVGKAELSDPCKLTGLTSKTGESISR</sequence>
<protein>
    <recommendedName>
        <fullName evidence="1">Haem-binding uptake Tiki superfamily ChaN domain-containing protein</fullName>
    </recommendedName>
</protein>
<dbReference type="InterPro" id="IPR007314">
    <property type="entry name" value="Cofac_haem-bd_dom"/>
</dbReference>
<reference evidence="2 3" key="1">
    <citation type="submission" date="2016-01" db="EMBL/GenBank/DDBJ databases">
        <authorList>
            <person name="Oliw E.H."/>
        </authorList>
    </citation>
    <scope>NUCLEOTIDE SEQUENCE [LARGE SCALE GENOMIC DNA]</scope>
    <source>
        <strain evidence="2 3">Zutra 3-1</strain>
    </source>
</reference>
<dbReference type="Proteomes" id="UP000191987">
    <property type="component" value="Unassembled WGS sequence"/>
</dbReference>
<accession>A0A1S7PB47</accession>
<proteinExistence type="predicted"/>
<evidence type="ECO:0000313" key="2">
    <source>
        <dbReference type="EMBL" id="CUX18701.1"/>
    </source>
</evidence>
<dbReference type="Pfam" id="PF04187">
    <property type="entry name" value="Cofac_haem_bdg"/>
    <property type="match status" value="1"/>
</dbReference>